<keyword evidence="12 14" id="KW-0411">Iron-sulfur</keyword>
<comment type="catalytic activity">
    <reaction evidence="14">
        <text>adenosine(37) in tRNA + 2 reduced [2Fe-2S]-[ferredoxin] + 2 S-adenosyl-L-methionine = 2-methyladenosine(37) in tRNA + 5'-deoxyadenosine + L-methionine + 2 oxidized [2Fe-2S]-[ferredoxin] + S-adenosyl-L-homocysteine</text>
        <dbReference type="Rhea" id="RHEA:43332"/>
        <dbReference type="Rhea" id="RHEA-COMP:10000"/>
        <dbReference type="Rhea" id="RHEA-COMP:10001"/>
        <dbReference type="Rhea" id="RHEA-COMP:10162"/>
        <dbReference type="Rhea" id="RHEA-COMP:10485"/>
        <dbReference type="ChEBI" id="CHEBI:17319"/>
        <dbReference type="ChEBI" id="CHEBI:33737"/>
        <dbReference type="ChEBI" id="CHEBI:33738"/>
        <dbReference type="ChEBI" id="CHEBI:57844"/>
        <dbReference type="ChEBI" id="CHEBI:57856"/>
        <dbReference type="ChEBI" id="CHEBI:59789"/>
        <dbReference type="ChEBI" id="CHEBI:74411"/>
        <dbReference type="ChEBI" id="CHEBI:74497"/>
        <dbReference type="EC" id="2.1.1.192"/>
    </reaction>
</comment>
<dbReference type="SUPFAM" id="SSF102114">
    <property type="entry name" value="Radical SAM enzymes"/>
    <property type="match status" value="1"/>
</dbReference>
<keyword evidence="10 14" id="KW-0479">Metal-binding</keyword>
<feature type="domain" description="Radical SAM core" evidence="15">
    <location>
        <begin position="132"/>
        <end position="365"/>
    </location>
</feature>
<evidence type="ECO:0000256" key="14">
    <source>
        <dbReference type="HAMAP-Rule" id="MF_01849"/>
    </source>
</evidence>
<dbReference type="Gene3D" id="3.20.20.70">
    <property type="entry name" value="Aldolase class I"/>
    <property type="match status" value="1"/>
</dbReference>
<evidence type="ECO:0000256" key="8">
    <source>
        <dbReference type="ARBA" id="ARBA00022691"/>
    </source>
</evidence>
<feature type="binding site" evidence="14">
    <location>
        <position position="153"/>
    </location>
    <ligand>
        <name>[4Fe-4S] cluster</name>
        <dbReference type="ChEBI" id="CHEBI:49883"/>
        <note>4Fe-4S-S-AdoMet</note>
    </ligand>
</feature>
<keyword evidence="5 14" id="KW-0698">rRNA processing</keyword>
<dbReference type="PANTHER" id="PTHR30544:SF5">
    <property type="entry name" value="RADICAL SAM CORE DOMAIN-CONTAINING PROTEIN"/>
    <property type="match status" value="1"/>
</dbReference>
<keyword evidence="17" id="KW-1185">Reference proteome</keyword>
<feature type="binding site" evidence="14">
    <location>
        <begin position="202"/>
        <end position="203"/>
    </location>
    <ligand>
        <name>S-adenosyl-L-methionine</name>
        <dbReference type="ChEBI" id="CHEBI:59789"/>
    </ligand>
</feature>
<dbReference type="Pfam" id="PF04055">
    <property type="entry name" value="Radical_SAM"/>
    <property type="match status" value="1"/>
</dbReference>
<dbReference type="SFLD" id="SFLDF00275">
    <property type="entry name" value="adenosine_C2_methyltransferase"/>
    <property type="match status" value="1"/>
</dbReference>
<dbReference type="EMBL" id="HE663493">
    <property type="protein sequence ID" value="CCG08471.1"/>
    <property type="molecule type" value="Genomic_DNA"/>
</dbReference>
<dbReference type="FunFam" id="3.20.20.70:FF:000014">
    <property type="entry name" value="Probable dual-specificity RNA methyltransferase RlmN"/>
    <property type="match status" value="1"/>
</dbReference>
<dbReference type="AlphaFoldDB" id="H6SKF6"/>
<evidence type="ECO:0000259" key="15">
    <source>
        <dbReference type="PROSITE" id="PS51918"/>
    </source>
</evidence>
<dbReference type="PATRIC" id="fig|1150469.3.peg.2074"/>
<evidence type="ECO:0000256" key="3">
    <source>
        <dbReference type="ARBA" id="ARBA00022485"/>
    </source>
</evidence>
<dbReference type="STRING" id="1150469.RSPPHO_01845"/>
<dbReference type="InterPro" id="IPR013785">
    <property type="entry name" value="Aldolase_TIM"/>
</dbReference>
<comment type="function">
    <text evidence="14">Specifically methylates position 2 of adenine 2503 in 23S rRNA and position 2 of adenine 37 in tRNAs. m2A2503 modification seems to play a crucial role in the proofreading step occurring at the peptidyl transferase center and thus would serve to optimize ribosomal fidelity.</text>
</comment>
<keyword evidence="9 14" id="KW-0819">tRNA processing</keyword>
<gene>
    <name evidence="14 16" type="primary">rlmN</name>
    <name evidence="16" type="ORF">RSPPHO_01845</name>
</gene>
<evidence type="ECO:0000256" key="9">
    <source>
        <dbReference type="ARBA" id="ARBA00022694"/>
    </source>
</evidence>
<dbReference type="GO" id="GO:0070475">
    <property type="term" value="P:rRNA base methylation"/>
    <property type="evidence" value="ECO:0007669"/>
    <property type="project" value="UniProtKB-UniRule"/>
</dbReference>
<dbReference type="HAMAP" id="MF_01849">
    <property type="entry name" value="RNA_methyltr_RlmN"/>
    <property type="match status" value="1"/>
</dbReference>
<comment type="miscellaneous">
    <text evidence="14">Reaction proceeds by a ping-pong mechanism involving intermediate methylation of a conserved cysteine residue.</text>
</comment>
<feature type="binding site" evidence="14">
    <location>
        <position position="234"/>
    </location>
    <ligand>
        <name>S-adenosyl-L-methionine</name>
        <dbReference type="ChEBI" id="CHEBI:59789"/>
    </ligand>
</feature>
<dbReference type="InterPro" id="IPR048641">
    <property type="entry name" value="RlmN_N"/>
</dbReference>
<evidence type="ECO:0000256" key="6">
    <source>
        <dbReference type="ARBA" id="ARBA00022603"/>
    </source>
</evidence>
<accession>H6SKF6</accession>
<dbReference type="GO" id="GO:0046872">
    <property type="term" value="F:metal ion binding"/>
    <property type="evidence" value="ECO:0007669"/>
    <property type="project" value="UniProtKB-KW"/>
</dbReference>
<evidence type="ECO:0000313" key="16">
    <source>
        <dbReference type="EMBL" id="CCG08471.1"/>
    </source>
</evidence>
<dbReference type="InterPro" id="IPR027492">
    <property type="entry name" value="RNA_MTrfase_RlmN"/>
</dbReference>
<feature type="active site" description="S-methylcysteine intermediate" evidence="14">
    <location>
        <position position="376"/>
    </location>
</feature>
<keyword evidence="8 14" id="KW-0949">S-adenosyl-L-methionine</keyword>
<evidence type="ECO:0000256" key="10">
    <source>
        <dbReference type="ARBA" id="ARBA00022723"/>
    </source>
</evidence>
<feature type="binding site" evidence="14">
    <location>
        <position position="146"/>
    </location>
    <ligand>
        <name>[4Fe-4S] cluster</name>
        <dbReference type="ChEBI" id="CHEBI:49883"/>
        <note>4Fe-4S-S-AdoMet</note>
    </ligand>
</feature>
<comment type="subcellular location">
    <subcellularLocation>
        <location evidence="1 14">Cytoplasm</location>
    </subcellularLocation>
</comment>
<feature type="active site" description="Proton acceptor" evidence="14">
    <location>
        <position position="126"/>
    </location>
</feature>
<dbReference type="Pfam" id="PF21016">
    <property type="entry name" value="RlmN_N"/>
    <property type="match status" value="1"/>
</dbReference>
<dbReference type="GO" id="GO:0070040">
    <property type="term" value="F:rRNA (adenine(2503)-C2-)-methyltransferase activity"/>
    <property type="evidence" value="ECO:0007669"/>
    <property type="project" value="UniProtKB-UniRule"/>
</dbReference>
<dbReference type="GO" id="GO:0019843">
    <property type="term" value="F:rRNA binding"/>
    <property type="evidence" value="ECO:0007669"/>
    <property type="project" value="UniProtKB-UniRule"/>
</dbReference>
<dbReference type="InterPro" id="IPR040072">
    <property type="entry name" value="Methyltransferase_A"/>
</dbReference>
<dbReference type="GO" id="GO:0030488">
    <property type="term" value="P:tRNA methylation"/>
    <property type="evidence" value="ECO:0007669"/>
    <property type="project" value="UniProtKB-UniRule"/>
</dbReference>
<dbReference type="PIRSF" id="PIRSF006004">
    <property type="entry name" value="CHP00048"/>
    <property type="match status" value="1"/>
</dbReference>
<dbReference type="CDD" id="cd01335">
    <property type="entry name" value="Radical_SAM"/>
    <property type="match status" value="1"/>
</dbReference>
<dbReference type="eggNOG" id="COG0820">
    <property type="taxonomic scope" value="Bacteria"/>
</dbReference>
<dbReference type="EC" id="2.1.1.192" evidence="14"/>
<dbReference type="InterPro" id="IPR058240">
    <property type="entry name" value="rSAM_sf"/>
</dbReference>
<keyword evidence="13 14" id="KW-1015">Disulfide bond</keyword>
<keyword evidence="6 14" id="KW-0489">Methyltransferase</keyword>
<dbReference type="Proteomes" id="UP000033220">
    <property type="component" value="Chromosome DSM 122"/>
</dbReference>
<feature type="binding site" evidence="14">
    <location>
        <begin position="256"/>
        <end position="258"/>
    </location>
    <ligand>
        <name>S-adenosyl-L-methionine</name>
        <dbReference type="ChEBI" id="CHEBI:59789"/>
    </ligand>
</feature>
<evidence type="ECO:0000256" key="2">
    <source>
        <dbReference type="ARBA" id="ARBA00007544"/>
    </source>
</evidence>
<comment type="catalytic activity">
    <reaction evidence="14">
        <text>adenosine(2503) in 23S rRNA + 2 reduced [2Fe-2S]-[ferredoxin] + 2 S-adenosyl-L-methionine = 2-methyladenosine(2503) in 23S rRNA + 5'-deoxyadenosine + L-methionine + 2 oxidized [2Fe-2S]-[ferredoxin] + S-adenosyl-L-homocysteine</text>
        <dbReference type="Rhea" id="RHEA:42916"/>
        <dbReference type="Rhea" id="RHEA-COMP:10000"/>
        <dbReference type="Rhea" id="RHEA-COMP:10001"/>
        <dbReference type="Rhea" id="RHEA-COMP:10152"/>
        <dbReference type="Rhea" id="RHEA-COMP:10282"/>
        <dbReference type="ChEBI" id="CHEBI:17319"/>
        <dbReference type="ChEBI" id="CHEBI:33737"/>
        <dbReference type="ChEBI" id="CHEBI:33738"/>
        <dbReference type="ChEBI" id="CHEBI:57844"/>
        <dbReference type="ChEBI" id="CHEBI:57856"/>
        <dbReference type="ChEBI" id="CHEBI:59789"/>
        <dbReference type="ChEBI" id="CHEBI:74411"/>
        <dbReference type="ChEBI" id="CHEBI:74497"/>
        <dbReference type="EC" id="2.1.1.192"/>
    </reaction>
</comment>
<dbReference type="GO" id="GO:0000049">
    <property type="term" value="F:tRNA binding"/>
    <property type="evidence" value="ECO:0007669"/>
    <property type="project" value="UniProtKB-UniRule"/>
</dbReference>
<keyword evidence="7 14" id="KW-0808">Transferase</keyword>
<keyword evidence="3 14" id="KW-0004">4Fe-4S</keyword>
<proteinExistence type="inferred from homology"/>
<evidence type="ECO:0000256" key="12">
    <source>
        <dbReference type="ARBA" id="ARBA00023014"/>
    </source>
</evidence>
<evidence type="ECO:0000256" key="7">
    <source>
        <dbReference type="ARBA" id="ARBA00022679"/>
    </source>
</evidence>
<comment type="similarity">
    <text evidence="2 14">Belongs to the radical SAM superfamily. RlmN family.</text>
</comment>
<dbReference type="GO" id="GO:0002935">
    <property type="term" value="F:tRNA (adenine(37)-C2)-methyltransferase activity"/>
    <property type="evidence" value="ECO:0007669"/>
    <property type="project" value="UniProtKB-UniRule"/>
</dbReference>
<keyword evidence="11 14" id="KW-0408">Iron</keyword>
<dbReference type="SFLD" id="SFLDS00029">
    <property type="entry name" value="Radical_SAM"/>
    <property type="match status" value="1"/>
</dbReference>
<evidence type="ECO:0000256" key="11">
    <source>
        <dbReference type="ARBA" id="ARBA00023004"/>
    </source>
</evidence>
<dbReference type="InterPro" id="IPR007197">
    <property type="entry name" value="rSAM"/>
</dbReference>
<comment type="cofactor">
    <cofactor evidence="14">
        <name>[4Fe-4S] cluster</name>
        <dbReference type="ChEBI" id="CHEBI:49883"/>
    </cofactor>
    <text evidence="14">Binds 1 [4Fe-4S] cluster. The cluster is coordinated with 3 cysteines and an exchangeable S-adenosyl-L-methionine.</text>
</comment>
<dbReference type="GO" id="GO:0051539">
    <property type="term" value="F:4 iron, 4 sulfur cluster binding"/>
    <property type="evidence" value="ECO:0007669"/>
    <property type="project" value="UniProtKB-UniRule"/>
</dbReference>
<dbReference type="SFLD" id="SFLDG01062">
    <property type="entry name" value="methyltransferase_(Class_A)"/>
    <property type="match status" value="1"/>
</dbReference>
<feature type="binding site" evidence="14">
    <location>
        <position position="333"/>
    </location>
    <ligand>
        <name>S-adenosyl-L-methionine</name>
        <dbReference type="ChEBI" id="CHEBI:59789"/>
    </ligand>
</feature>
<feature type="disulfide bond" description="(transient)" evidence="14">
    <location>
        <begin position="139"/>
        <end position="376"/>
    </location>
</feature>
<dbReference type="PANTHER" id="PTHR30544">
    <property type="entry name" value="23S RRNA METHYLTRANSFERASE"/>
    <property type="match status" value="1"/>
</dbReference>
<reference evidence="16 17" key="1">
    <citation type="submission" date="2012-02" db="EMBL/GenBank/DDBJ databases">
        <title>Shotgun genome sequence of Phaeospirillum photometricum DSM 122.</title>
        <authorList>
            <person name="Duquesne K."/>
            <person name="Sturgis J."/>
        </authorList>
    </citation>
    <scope>NUCLEOTIDE SEQUENCE [LARGE SCALE GENOMIC DNA]</scope>
    <source>
        <strain evidence="17">DSM122</strain>
    </source>
</reference>
<evidence type="ECO:0000256" key="13">
    <source>
        <dbReference type="ARBA" id="ARBA00023157"/>
    </source>
</evidence>
<dbReference type="KEGG" id="rpm:RSPPHO_01845"/>
<protein>
    <recommendedName>
        <fullName evidence="14">Dual-specificity RNA methyltransferase RlmN</fullName>
        <ecNumber evidence="14">2.1.1.192</ecNumber>
    </recommendedName>
    <alternativeName>
        <fullName evidence="14">23S rRNA (adenine(2503)-C(2))-methyltransferase</fullName>
    </alternativeName>
    <alternativeName>
        <fullName evidence="14">23S rRNA m2A2503 methyltransferase</fullName>
    </alternativeName>
    <alternativeName>
        <fullName evidence="14">Ribosomal RNA large subunit methyltransferase N</fullName>
    </alternativeName>
    <alternativeName>
        <fullName evidence="14">tRNA (adenine(37)-C(2))-methyltransferase</fullName>
    </alternativeName>
    <alternativeName>
        <fullName evidence="14">tRNA m2A37 methyltransferase</fullName>
    </alternativeName>
</protein>
<evidence type="ECO:0000313" key="17">
    <source>
        <dbReference type="Proteomes" id="UP000033220"/>
    </source>
</evidence>
<evidence type="ECO:0000256" key="1">
    <source>
        <dbReference type="ARBA" id="ARBA00004496"/>
    </source>
</evidence>
<dbReference type="GO" id="GO:0005737">
    <property type="term" value="C:cytoplasm"/>
    <property type="evidence" value="ECO:0007669"/>
    <property type="project" value="UniProtKB-SubCell"/>
</dbReference>
<organism evidence="16 17">
    <name type="scientific">Pararhodospirillum photometricum DSM 122</name>
    <dbReference type="NCBI Taxonomy" id="1150469"/>
    <lineage>
        <taxon>Bacteria</taxon>
        <taxon>Pseudomonadati</taxon>
        <taxon>Pseudomonadota</taxon>
        <taxon>Alphaproteobacteria</taxon>
        <taxon>Rhodospirillales</taxon>
        <taxon>Rhodospirillaceae</taxon>
        <taxon>Pararhodospirillum</taxon>
    </lineage>
</organism>
<dbReference type="NCBIfam" id="TIGR00048">
    <property type="entry name" value="rRNA_mod_RlmN"/>
    <property type="match status" value="1"/>
</dbReference>
<evidence type="ECO:0000256" key="4">
    <source>
        <dbReference type="ARBA" id="ARBA00022490"/>
    </source>
</evidence>
<dbReference type="HOGENOM" id="CLU_029101_0_0_5"/>
<dbReference type="Gene3D" id="1.10.150.530">
    <property type="match status" value="1"/>
</dbReference>
<evidence type="ECO:0000256" key="5">
    <source>
        <dbReference type="ARBA" id="ARBA00022552"/>
    </source>
</evidence>
<sequence length="413" mass="45811">MPPPPPGKGLPPRAKRSYIDVMTLLEPQGLIQQNDTRVNLIGLSREDLGALLARWGEKPFRVKQLWHWIYHRGETDFARMTSLGGVLRERLQAECTLTRPTIVRTQRSQDGTIKWLLRFTDGQEAEMVYIPEDDRGALCISSQVGCTLTCRFCHTGTQLLVRNLTAAEVVGQVMVARDTFDEWPSPIDESRMLSNVVVMGMGEPLYNYDAVATALRIIMDGEGIALSRRRITLSTAGVVPLIARCGDELGIKLAVSLHAPTDAQRNEIMPINRKYPLAELMAACRAYPGASNARRITFEYLMLKDFNDSDEDARTLIDLVEGVPCKFNLIAFNPWPGAPYQTPSVARLERFAALLNDAGYSAPIRLPRGRDILAACGQLRSDSQRERLSRHKARLAAGLADDHGLADDDAAAT</sequence>
<dbReference type="InterPro" id="IPR004383">
    <property type="entry name" value="rRNA_lsu_MTrfase_RlmN/Cfr"/>
</dbReference>
<name>H6SKF6_PARPM</name>
<dbReference type="PROSITE" id="PS51918">
    <property type="entry name" value="RADICAL_SAM"/>
    <property type="match status" value="1"/>
</dbReference>
<feature type="binding site" evidence="14">
    <location>
        <position position="150"/>
    </location>
    <ligand>
        <name>[4Fe-4S] cluster</name>
        <dbReference type="ChEBI" id="CHEBI:49883"/>
        <note>4Fe-4S-S-AdoMet</note>
    </ligand>
</feature>
<keyword evidence="4 14" id="KW-0963">Cytoplasm</keyword>